<dbReference type="Pfam" id="PF14257">
    <property type="entry name" value="DUF4349"/>
    <property type="match status" value="1"/>
</dbReference>
<feature type="coiled-coil region" evidence="1">
    <location>
        <begin position="144"/>
        <end position="208"/>
    </location>
</feature>
<evidence type="ECO:0000256" key="3">
    <source>
        <dbReference type="SAM" id="SignalP"/>
    </source>
</evidence>
<dbReference type="AlphaFoldDB" id="A0A7W7VNQ5"/>
<reference evidence="5 6" key="1">
    <citation type="submission" date="2020-08" db="EMBL/GenBank/DDBJ databases">
        <title>Genomic Encyclopedia of Type Strains, Phase III (KMG-III): the genomes of soil and plant-associated and newly described type strains.</title>
        <authorList>
            <person name="Whitman W."/>
        </authorList>
    </citation>
    <scope>NUCLEOTIDE SEQUENCE [LARGE SCALE GENOMIC DNA]</scope>
    <source>
        <strain evidence="5 6">CECT 8840</strain>
    </source>
</reference>
<dbReference type="Proteomes" id="UP000552644">
    <property type="component" value="Unassembled WGS sequence"/>
</dbReference>
<accession>A0A7W7VNQ5</accession>
<evidence type="ECO:0000256" key="2">
    <source>
        <dbReference type="SAM" id="Phobius"/>
    </source>
</evidence>
<dbReference type="InterPro" id="IPR025645">
    <property type="entry name" value="DUF4349"/>
</dbReference>
<name>A0A7W7VNQ5_9ACTN</name>
<keyword evidence="3" id="KW-0732">Signal</keyword>
<evidence type="ECO:0000313" key="6">
    <source>
        <dbReference type="Proteomes" id="UP000552644"/>
    </source>
</evidence>
<dbReference type="RefSeq" id="WP_184715923.1">
    <property type="nucleotide sequence ID" value="NZ_JACHJP010000003.1"/>
</dbReference>
<evidence type="ECO:0000259" key="4">
    <source>
        <dbReference type="Pfam" id="PF14257"/>
    </source>
</evidence>
<evidence type="ECO:0000313" key="5">
    <source>
        <dbReference type="EMBL" id="MBB4916500.1"/>
    </source>
</evidence>
<sequence>MRKLAYGVCVAAIALSLSSCAGSGSQGVPDMGGSAERAAAPLAAEYSQRKPEAAPKDQAGKEQVKLVAQDQAIIYTAELTVRAKDVVTAADTARRIVTAAGGHLATEKSDTSSGDRASTSLTFKVPPTAYPGVLQRLGGELGRRESLQQNTEDVTEQVADVESRLRSQRAALDSLRALLKKAKTIGEVLDVEREVSSREADLESLQARQKTLASQTSMATLTLNLIGPEVTVEDPEEDSPGFLGGLRSGWRALVSAVETGLVVLGALLPWLAVLVLLWLAGAFLRRLLRRGKPAQAVPDQEEPEES</sequence>
<keyword evidence="2" id="KW-0812">Transmembrane</keyword>
<keyword evidence="6" id="KW-1185">Reference proteome</keyword>
<feature type="domain" description="DUF4349" evidence="4">
    <location>
        <begin position="71"/>
        <end position="280"/>
    </location>
</feature>
<proteinExistence type="predicted"/>
<feature type="signal peptide" evidence="3">
    <location>
        <begin position="1"/>
        <end position="21"/>
    </location>
</feature>
<dbReference type="EMBL" id="JACHJP010000003">
    <property type="protein sequence ID" value="MBB4916500.1"/>
    <property type="molecule type" value="Genomic_DNA"/>
</dbReference>
<comment type="caution">
    <text evidence="5">The sequence shown here is derived from an EMBL/GenBank/DDBJ whole genome shotgun (WGS) entry which is preliminary data.</text>
</comment>
<evidence type="ECO:0000256" key="1">
    <source>
        <dbReference type="SAM" id="Coils"/>
    </source>
</evidence>
<feature type="transmembrane region" description="Helical" evidence="2">
    <location>
        <begin position="261"/>
        <end position="284"/>
    </location>
</feature>
<feature type="chain" id="PRO_5039666322" description="DUF4349 domain-containing protein" evidence="3">
    <location>
        <begin position="22"/>
        <end position="306"/>
    </location>
</feature>
<gene>
    <name evidence="5" type="ORF">FHS44_003588</name>
</gene>
<dbReference type="PROSITE" id="PS51257">
    <property type="entry name" value="PROKAR_LIPOPROTEIN"/>
    <property type="match status" value="1"/>
</dbReference>
<protein>
    <recommendedName>
        <fullName evidence="4">DUF4349 domain-containing protein</fullName>
    </recommendedName>
</protein>
<keyword evidence="2" id="KW-0472">Membrane</keyword>
<keyword evidence="1" id="KW-0175">Coiled coil</keyword>
<keyword evidence="2" id="KW-1133">Transmembrane helix</keyword>
<organism evidence="5 6">
    <name type="scientific">Streptosporangium saharense</name>
    <dbReference type="NCBI Taxonomy" id="1706840"/>
    <lineage>
        <taxon>Bacteria</taxon>
        <taxon>Bacillati</taxon>
        <taxon>Actinomycetota</taxon>
        <taxon>Actinomycetes</taxon>
        <taxon>Streptosporangiales</taxon>
        <taxon>Streptosporangiaceae</taxon>
        <taxon>Streptosporangium</taxon>
    </lineage>
</organism>